<evidence type="ECO:0000259" key="1">
    <source>
        <dbReference type="SMART" id="SM00849"/>
    </source>
</evidence>
<comment type="caution">
    <text evidence="2">The sequence shown here is derived from an EMBL/GenBank/DDBJ whole genome shotgun (WGS) entry which is preliminary data.</text>
</comment>
<reference evidence="3" key="1">
    <citation type="submission" date="2017-08" db="EMBL/GenBank/DDBJ databases">
        <title>A dynamic microbial community with high functional redundancy inhabits the cold, oxic subseafloor aquifer.</title>
        <authorList>
            <person name="Tully B.J."/>
            <person name="Wheat C.G."/>
            <person name="Glazer B.T."/>
            <person name="Huber J.A."/>
        </authorList>
    </citation>
    <scope>NUCLEOTIDE SEQUENCE [LARGE SCALE GENOMIC DNA]</scope>
</reference>
<dbReference type="PANTHER" id="PTHR23131:SF0">
    <property type="entry name" value="ENDORIBONUCLEASE LACTB2"/>
    <property type="match status" value="1"/>
</dbReference>
<dbReference type="Proteomes" id="UP000218172">
    <property type="component" value="Unassembled WGS sequence"/>
</dbReference>
<dbReference type="Pfam" id="PF17778">
    <property type="entry name" value="WHD_BLACT"/>
    <property type="match status" value="1"/>
</dbReference>
<sequence length="300" mass="33159">MAQFLPGVPVSLTDSDSDLANSTGIPVRRVLGLNAGPMTGPGTNSYLIGRHRLALIDPGPVNKQQIDNFMQAIGEYSLEWILVTHTHGDHSPAAVELQRLTGAKLIGMVAPQCSNQDQSFTPDRVYKHGEVLDCGEFSIEIIHTPGHVSNHFCYLLKEQGMLFTGDHILQGTTSVILPPDGDMAAYIDSLQALKNYPLKRLAPGHGEVMENPLAEIDKLLRHRQMREQKIVSKLRMLTREESNVTELKASGIELDVLVLSVYDDVAASLLPWAKKTLLAHLIKLQTEKTVVETNGRWYLL</sequence>
<dbReference type="EMBL" id="NVQR01000140">
    <property type="protein sequence ID" value="PCH59004.1"/>
    <property type="molecule type" value="Genomic_DNA"/>
</dbReference>
<dbReference type="InterPro" id="IPR041516">
    <property type="entry name" value="LACTB2_WH"/>
</dbReference>
<evidence type="ECO:0000313" key="3">
    <source>
        <dbReference type="Proteomes" id="UP000218172"/>
    </source>
</evidence>
<dbReference type="AlphaFoldDB" id="A0A2A4MH00"/>
<dbReference type="CDD" id="cd16278">
    <property type="entry name" value="metallo-hydrolase-like_MBL-fold"/>
    <property type="match status" value="1"/>
</dbReference>
<dbReference type="Gene3D" id="3.60.15.10">
    <property type="entry name" value="Ribonuclease Z/Hydroxyacylglutathione hydrolase-like"/>
    <property type="match status" value="1"/>
</dbReference>
<dbReference type="PANTHER" id="PTHR23131">
    <property type="entry name" value="ENDORIBONUCLEASE LACTB2"/>
    <property type="match status" value="1"/>
</dbReference>
<dbReference type="Pfam" id="PF00753">
    <property type="entry name" value="Lactamase_B"/>
    <property type="match status" value="1"/>
</dbReference>
<dbReference type="InterPro" id="IPR036388">
    <property type="entry name" value="WH-like_DNA-bd_sf"/>
</dbReference>
<dbReference type="GO" id="GO:0016787">
    <property type="term" value="F:hydrolase activity"/>
    <property type="evidence" value="ECO:0007669"/>
    <property type="project" value="UniProtKB-KW"/>
</dbReference>
<gene>
    <name evidence="2" type="ORF">COC19_07865</name>
</gene>
<dbReference type="InterPro" id="IPR001279">
    <property type="entry name" value="Metallo-B-lactamas"/>
</dbReference>
<protein>
    <submittedName>
        <fullName evidence="2">MBL fold metallo-hydrolase</fullName>
    </submittedName>
</protein>
<name>A0A2A4MH00_9GAMM</name>
<dbReference type="Gene3D" id="1.10.10.10">
    <property type="entry name" value="Winged helix-like DNA-binding domain superfamily/Winged helix DNA-binding domain"/>
    <property type="match status" value="1"/>
</dbReference>
<evidence type="ECO:0000313" key="2">
    <source>
        <dbReference type="EMBL" id="PCH59004.1"/>
    </source>
</evidence>
<dbReference type="InterPro" id="IPR036866">
    <property type="entry name" value="RibonucZ/Hydroxyglut_hydro"/>
</dbReference>
<accession>A0A2A4MH00</accession>
<proteinExistence type="predicted"/>
<dbReference type="SUPFAM" id="SSF56281">
    <property type="entry name" value="Metallo-hydrolase/oxidoreductase"/>
    <property type="match status" value="1"/>
</dbReference>
<keyword evidence="2" id="KW-0378">Hydrolase</keyword>
<dbReference type="SMART" id="SM00849">
    <property type="entry name" value="Lactamase_B"/>
    <property type="match status" value="1"/>
</dbReference>
<feature type="domain" description="Metallo-beta-lactamase" evidence="1">
    <location>
        <begin position="42"/>
        <end position="205"/>
    </location>
</feature>
<dbReference type="InterPro" id="IPR050662">
    <property type="entry name" value="Sec-metab_biosynth-thioest"/>
</dbReference>
<organism evidence="2 3">
    <name type="scientific">SAR86 cluster bacterium</name>
    <dbReference type="NCBI Taxonomy" id="2030880"/>
    <lineage>
        <taxon>Bacteria</taxon>
        <taxon>Pseudomonadati</taxon>
        <taxon>Pseudomonadota</taxon>
        <taxon>Gammaproteobacteria</taxon>
        <taxon>SAR86 cluster</taxon>
    </lineage>
</organism>